<reference evidence="4 5" key="1">
    <citation type="submission" date="2019-04" db="EMBL/GenBank/DDBJ databases">
        <title>Bacillus caeni sp. nov., a bacterium isolated from mangrove sediment.</title>
        <authorList>
            <person name="Huang H."/>
            <person name="Mo K."/>
            <person name="Hu Y."/>
        </authorList>
    </citation>
    <scope>NUCLEOTIDE SEQUENCE [LARGE SCALE GENOMIC DNA]</scope>
    <source>
        <strain evidence="4 5">HB172195</strain>
    </source>
</reference>
<dbReference type="EMBL" id="SWLG01000007">
    <property type="protein sequence ID" value="TLS37144.1"/>
    <property type="molecule type" value="Genomic_DNA"/>
</dbReference>
<dbReference type="Proteomes" id="UP000308230">
    <property type="component" value="Unassembled WGS sequence"/>
</dbReference>
<dbReference type="InterPro" id="IPR025672">
    <property type="entry name" value="Sigma_reg_C_dom"/>
</dbReference>
<evidence type="ECO:0000313" key="5">
    <source>
        <dbReference type="Proteomes" id="UP000308230"/>
    </source>
</evidence>
<keyword evidence="1" id="KW-0812">Transmembrane</keyword>
<evidence type="ECO:0000259" key="3">
    <source>
        <dbReference type="Pfam" id="PF13800"/>
    </source>
</evidence>
<dbReference type="Pfam" id="PF13800">
    <property type="entry name" value="Sigma_reg_N"/>
    <property type="match status" value="1"/>
</dbReference>
<organism evidence="4 5">
    <name type="scientific">Exobacillus caeni</name>
    <dbReference type="NCBI Taxonomy" id="2574798"/>
    <lineage>
        <taxon>Bacteria</taxon>
        <taxon>Bacillati</taxon>
        <taxon>Bacillota</taxon>
        <taxon>Bacilli</taxon>
        <taxon>Bacillales</taxon>
        <taxon>Guptibacillaceae</taxon>
        <taxon>Exobacillus</taxon>
    </lineage>
</organism>
<sequence>MTKKDNKLHDVNFDSILNEAKQTSILNKGKRQARWRTIVITLLILLMITPVAFLSTLMYYSFGNKANDYRDVVISTFALTEPNVLIDPDKVDNVIHPFFSIDYKMDLLKTVGAERKWIGEYDTTFTINNLTKQDKRMITEKKPEIPLLENRMLFHPDAFMPYSREGWDQLEKLPEGTVSEVYFSLTDTYKPEEVKDLFNDFDIMLLWYAVDTGLDGQMKDPSGDNEGVYLPPIGYPAGMQSSPNDPFSKDESNEKQFLQELKFIQQHEELATDVARAKTLALEERIDYLDKNGIAVYGIVATGPSKELLKLRELEEIRGCRIGSIDFWNWNKESGSQ</sequence>
<keyword evidence="5" id="KW-1185">Reference proteome</keyword>
<evidence type="ECO:0000259" key="2">
    <source>
        <dbReference type="Pfam" id="PF13791"/>
    </source>
</evidence>
<accession>A0A5R9F9C6</accession>
<dbReference type="RefSeq" id="WP_138126538.1">
    <property type="nucleotide sequence ID" value="NZ_SWLG01000007.1"/>
</dbReference>
<comment type="caution">
    <text evidence="4">The sequence shown here is derived from an EMBL/GenBank/DDBJ whole genome shotgun (WGS) entry which is preliminary data.</text>
</comment>
<feature type="transmembrane region" description="Helical" evidence="1">
    <location>
        <begin position="38"/>
        <end position="60"/>
    </location>
</feature>
<keyword evidence="1" id="KW-1133">Transmembrane helix</keyword>
<dbReference type="Pfam" id="PF13791">
    <property type="entry name" value="Sigma_reg_C"/>
    <property type="match status" value="1"/>
</dbReference>
<gene>
    <name evidence="4" type="ORF">FCL54_11490</name>
</gene>
<evidence type="ECO:0000313" key="4">
    <source>
        <dbReference type="EMBL" id="TLS37144.1"/>
    </source>
</evidence>
<feature type="domain" description="Sigma factor regulator N-terminal" evidence="3">
    <location>
        <begin position="25"/>
        <end position="115"/>
    </location>
</feature>
<keyword evidence="1" id="KW-0472">Membrane</keyword>
<name>A0A5R9F9C6_9BACL</name>
<protein>
    <submittedName>
        <fullName evidence="4">Anti-sigma factor</fullName>
    </submittedName>
</protein>
<dbReference type="AlphaFoldDB" id="A0A5R9F9C6"/>
<feature type="domain" description="Sigma factor regulator C-terminal" evidence="2">
    <location>
        <begin position="170"/>
        <end position="323"/>
    </location>
</feature>
<evidence type="ECO:0000256" key="1">
    <source>
        <dbReference type="SAM" id="Phobius"/>
    </source>
</evidence>
<proteinExistence type="predicted"/>
<dbReference type="InterPro" id="IPR029101">
    <property type="entry name" value="Sigma_reg_N"/>
</dbReference>
<dbReference type="OrthoDB" id="2730366at2"/>